<dbReference type="InterPro" id="IPR053188">
    <property type="entry name" value="FkbM_Methyltransferase"/>
</dbReference>
<keyword evidence="2" id="KW-0808">Transferase</keyword>
<name>A0A345JQN5_9GAMM</name>
<dbReference type="Proteomes" id="UP000253862">
    <property type="component" value="Chromosome"/>
</dbReference>
<dbReference type="GO" id="GO:0032259">
    <property type="term" value="P:methylation"/>
    <property type="evidence" value="ECO:0007669"/>
    <property type="project" value="UniProtKB-KW"/>
</dbReference>
<keyword evidence="2" id="KW-0489">Methyltransferase</keyword>
<keyword evidence="3" id="KW-1185">Reference proteome</keyword>
<evidence type="ECO:0000259" key="1">
    <source>
        <dbReference type="Pfam" id="PF05050"/>
    </source>
</evidence>
<gene>
    <name evidence="2" type="ORF">CGC43_03065</name>
</gene>
<dbReference type="AlphaFoldDB" id="A0A345JQN5"/>
<dbReference type="Gene3D" id="3.40.50.150">
    <property type="entry name" value="Vaccinia Virus protein VP39"/>
    <property type="match status" value="1"/>
</dbReference>
<dbReference type="NCBIfam" id="TIGR01444">
    <property type="entry name" value="fkbM_fam"/>
    <property type="match status" value="1"/>
</dbReference>
<proteinExistence type="predicted"/>
<dbReference type="PANTHER" id="PTHR36973:SF4">
    <property type="entry name" value="NODULATION PROTEIN"/>
    <property type="match status" value="1"/>
</dbReference>
<dbReference type="OrthoDB" id="9810122at2"/>
<evidence type="ECO:0000313" key="3">
    <source>
        <dbReference type="Proteomes" id="UP000253862"/>
    </source>
</evidence>
<accession>A0A345JQN5</accession>
<sequence length="273" mass="31602">MLGLIYSIYRKLFARRCFIKLNKFLYYCSIRGLGIYNYENMNVSGENSFIQKIIKKNAIGKKKFVVFDIGANKGEYTKFLAENISNSSIFAFEPHPLTFKVLSKKCSCLNDIILFNCALAAEKSILKLYDYKSKDGSSHASLSSKVFTDVHGSKTISHQVDVTTVDLICEENNIKRIDLLKIDVEGYELDVLRGSKRMIQSDLVKFIQFEFTQLNTSTRVFFKDFWEILSKKYRIYRLLPNSLLEIKEYNPSDNEIFGYQNFIAIHKDVKNAI</sequence>
<dbReference type="EMBL" id="CP022375">
    <property type="protein sequence ID" value="AXH29631.1"/>
    <property type="molecule type" value="Genomic_DNA"/>
</dbReference>
<reference evidence="2 3" key="1">
    <citation type="submission" date="2017-07" db="EMBL/GenBank/DDBJ databases">
        <title>Complete genome sequences and comparative analysis of the novel pathogen Francisella opportunistica.</title>
        <authorList>
            <person name="Dietrich E.A."/>
            <person name="Kingry L.C."/>
            <person name="Petersen J.M."/>
        </authorList>
    </citation>
    <scope>NUCLEOTIDE SEQUENCE [LARGE SCALE GENOMIC DNA]</scope>
    <source>
        <strain evidence="2 3">14-2155</strain>
    </source>
</reference>
<dbReference type="Pfam" id="PF05050">
    <property type="entry name" value="Methyltransf_21"/>
    <property type="match status" value="1"/>
</dbReference>
<dbReference type="PANTHER" id="PTHR36973">
    <property type="entry name" value="SLL1456 PROTEIN-RELATED"/>
    <property type="match status" value="1"/>
</dbReference>
<dbReference type="InterPro" id="IPR029063">
    <property type="entry name" value="SAM-dependent_MTases_sf"/>
</dbReference>
<evidence type="ECO:0000313" key="2">
    <source>
        <dbReference type="EMBL" id="AXH29631.1"/>
    </source>
</evidence>
<dbReference type="InterPro" id="IPR006342">
    <property type="entry name" value="FkbM_mtfrase"/>
</dbReference>
<dbReference type="KEGG" id="foo:CGC45_03060"/>
<dbReference type="GO" id="GO:0008171">
    <property type="term" value="F:O-methyltransferase activity"/>
    <property type="evidence" value="ECO:0007669"/>
    <property type="project" value="TreeGrafter"/>
</dbReference>
<dbReference type="SUPFAM" id="SSF53335">
    <property type="entry name" value="S-adenosyl-L-methionine-dependent methyltransferases"/>
    <property type="match status" value="1"/>
</dbReference>
<organism evidence="2 3">
    <name type="scientific">Francisella opportunistica</name>
    <dbReference type="NCBI Taxonomy" id="2016517"/>
    <lineage>
        <taxon>Bacteria</taxon>
        <taxon>Pseudomonadati</taxon>
        <taxon>Pseudomonadota</taxon>
        <taxon>Gammaproteobacteria</taxon>
        <taxon>Thiotrichales</taxon>
        <taxon>Francisellaceae</taxon>
        <taxon>Francisella</taxon>
    </lineage>
</organism>
<feature type="domain" description="Methyltransferase FkbM" evidence="1">
    <location>
        <begin position="68"/>
        <end position="230"/>
    </location>
</feature>
<protein>
    <submittedName>
        <fullName evidence="2">FkbM family methyltransferase</fullName>
    </submittedName>
</protein>
<dbReference type="RefSeq" id="WP_071628913.1">
    <property type="nucleotide sequence ID" value="NZ_CP022375.1"/>
</dbReference>